<evidence type="ECO:0000313" key="1">
    <source>
        <dbReference type="EMBL" id="KAH7847146.1"/>
    </source>
</evidence>
<protein>
    <submittedName>
        <fullName evidence="1">Uncharacterized protein</fullName>
    </submittedName>
</protein>
<sequence>MSAELLEIHPRELEFIFELKKQSTCSVQLLNKSNSHVAFKVKTTSPKKYCVRPNTGVVKPKSTYDFTVTMQAQKLAPPDMVCKDKFLVQSTVVPEGTTDEDINASMFAKDDGRYVEENKLTVILVSPPNSPVLSPINGTLKQVSAYETSTLKDQFLRKIESFTPPHTVVNDDVKWSNKENSEGLKPAKDVGYRPMKVVEPPVTDAEYTTTKDVECKTMKDVEEEEPTNDVEYKTMKDMEAPTNDAGYIKRKDVEAPTKDAGYIKRKDVEEPTKEAGYIKRKDVEEPTKDTGYIKMKDVEELKLVKEIEDMKSKLNELDSKLSEAEVTISKLTEERRWTAQQTEGLRQELVLLRNNKDARKVHVGFPFLFVCMVAIISVLVGYLLRI</sequence>
<gene>
    <name evidence="1" type="ORF">Vadar_022468</name>
</gene>
<accession>A0ACB7Y1C0</accession>
<dbReference type="EMBL" id="CM037155">
    <property type="protein sequence ID" value="KAH7847146.1"/>
    <property type="molecule type" value="Genomic_DNA"/>
</dbReference>
<evidence type="ECO:0000313" key="2">
    <source>
        <dbReference type="Proteomes" id="UP000828048"/>
    </source>
</evidence>
<organism evidence="1 2">
    <name type="scientific">Vaccinium darrowii</name>
    <dbReference type="NCBI Taxonomy" id="229202"/>
    <lineage>
        <taxon>Eukaryota</taxon>
        <taxon>Viridiplantae</taxon>
        <taxon>Streptophyta</taxon>
        <taxon>Embryophyta</taxon>
        <taxon>Tracheophyta</taxon>
        <taxon>Spermatophyta</taxon>
        <taxon>Magnoliopsida</taxon>
        <taxon>eudicotyledons</taxon>
        <taxon>Gunneridae</taxon>
        <taxon>Pentapetalae</taxon>
        <taxon>asterids</taxon>
        <taxon>Ericales</taxon>
        <taxon>Ericaceae</taxon>
        <taxon>Vaccinioideae</taxon>
        <taxon>Vaccinieae</taxon>
        <taxon>Vaccinium</taxon>
    </lineage>
</organism>
<proteinExistence type="predicted"/>
<reference evidence="1 2" key="1">
    <citation type="journal article" date="2021" name="Hortic Res">
        <title>High-quality reference genome and annotation aids understanding of berry development for evergreen blueberry (Vaccinium darrowii).</title>
        <authorList>
            <person name="Yu J."/>
            <person name="Hulse-Kemp A.M."/>
            <person name="Babiker E."/>
            <person name="Staton M."/>
        </authorList>
    </citation>
    <scope>NUCLEOTIDE SEQUENCE [LARGE SCALE GENOMIC DNA]</scope>
    <source>
        <strain evidence="2">cv. NJ 8807/NJ 8810</strain>
        <tissue evidence="1">Young leaf</tissue>
    </source>
</reference>
<keyword evidence="2" id="KW-1185">Reference proteome</keyword>
<dbReference type="Proteomes" id="UP000828048">
    <property type="component" value="Chromosome 5"/>
</dbReference>
<comment type="caution">
    <text evidence="1">The sequence shown here is derived from an EMBL/GenBank/DDBJ whole genome shotgun (WGS) entry which is preliminary data.</text>
</comment>
<name>A0ACB7Y1C0_9ERIC</name>